<name>A0A093VPL5_TALMA</name>
<reference key="1">
    <citation type="journal article" date="2014" name="PLoS Genet.">
        <title>Signature Gene Expression Reveals Novel Clues to the Molecular Mechanisms of Dimorphic Transition in Penicillium marneffei.</title>
        <authorList>
            <person name="Yang E."/>
            <person name="Wang G."/>
            <person name="Cai J."/>
            <person name="Woo P.C."/>
            <person name="Lau S.K."/>
            <person name="Yuen K.-Y."/>
            <person name="Chow W.-N."/>
            <person name="Lin X."/>
        </authorList>
    </citation>
    <scope>NUCLEOTIDE SEQUENCE [LARGE SCALE GENOMIC DNA]</scope>
    <source>
        <strain>PM1</strain>
    </source>
</reference>
<protein>
    <submittedName>
        <fullName evidence="1">Polyprotein</fullName>
    </submittedName>
</protein>
<dbReference type="HOGENOM" id="CLU_3088909_0_0_1"/>
<dbReference type="AlphaFoldDB" id="A0A093VPL5"/>
<reference evidence="1" key="2">
    <citation type="journal article" date="2014" name="PLoS Genet.">
        <title>Signature gene expression reveals novel clues to the molecular mechanisms of dimorphic transition in Penicillium marneffei.</title>
        <authorList>
            <person name="Yang E."/>
            <person name="Wang G."/>
            <person name="Cai J."/>
            <person name="Woo P.C."/>
            <person name="Lau S.K."/>
            <person name="Yuen K.-Y."/>
            <person name="Chow W.-N."/>
            <person name="Lin X."/>
        </authorList>
    </citation>
    <scope>NUCLEOTIDE SEQUENCE</scope>
    <source>
        <strain evidence="1">PM1</strain>
    </source>
</reference>
<proteinExistence type="predicted"/>
<dbReference type="EMBL" id="JPOX01000012">
    <property type="protein sequence ID" value="KFX48576.1"/>
    <property type="molecule type" value="Genomic_DNA"/>
</dbReference>
<accession>A0A093VPL5</accession>
<gene>
    <name evidence="1" type="ORF">GQ26_0122620</name>
</gene>
<evidence type="ECO:0000313" key="1">
    <source>
        <dbReference type="EMBL" id="KFX48576.1"/>
    </source>
</evidence>
<comment type="caution">
    <text evidence="1">The sequence shown here is derived from an EMBL/GenBank/DDBJ whole genome shotgun (WGS) entry which is preliminary data.</text>
</comment>
<organism evidence="1">
    <name type="scientific">Talaromyces marneffei PM1</name>
    <dbReference type="NCBI Taxonomy" id="1077442"/>
    <lineage>
        <taxon>Eukaryota</taxon>
        <taxon>Fungi</taxon>
        <taxon>Dikarya</taxon>
        <taxon>Ascomycota</taxon>
        <taxon>Pezizomycotina</taxon>
        <taxon>Eurotiomycetes</taxon>
        <taxon>Eurotiomycetidae</taxon>
        <taxon>Eurotiales</taxon>
        <taxon>Trichocomaceae</taxon>
        <taxon>Talaromyces</taxon>
        <taxon>Talaromyces sect. Talaromyces</taxon>
    </lineage>
</organism>
<sequence length="52" mass="5484">MTNTNQMVNVEKVTGYIVGLYFGNSDYLSTGTPMQIASCKESGGAGTYNAAK</sequence>